<feature type="transmembrane region" description="Helical" evidence="1">
    <location>
        <begin position="12"/>
        <end position="40"/>
    </location>
</feature>
<protein>
    <submittedName>
        <fullName evidence="2">Uncharacterized protein</fullName>
    </submittedName>
</protein>
<keyword evidence="1" id="KW-1133">Transmembrane helix</keyword>
<dbReference type="Proteomes" id="UP000030700">
    <property type="component" value="Unassembled WGS sequence"/>
</dbReference>
<evidence type="ECO:0000313" key="2">
    <source>
        <dbReference type="EMBL" id="GAK53659.1"/>
    </source>
</evidence>
<dbReference type="STRING" id="1499966.U14_04926"/>
<reference evidence="2" key="1">
    <citation type="journal article" date="2015" name="PeerJ">
        <title>First genomic representation of candidate bacterial phylum KSB3 points to enhanced environmental sensing as a trigger of wastewater bulking.</title>
        <authorList>
            <person name="Sekiguchi Y."/>
            <person name="Ohashi A."/>
            <person name="Parks D.H."/>
            <person name="Yamauchi T."/>
            <person name="Tyson G.W."/>
            <person name="Hugenholtz P."/>
        </authorList>
    </citation>
    <scope>NUCLEOTIDE SEQUENCE [LARGE SCALE GENOMIC DNA]</scope>
</reference>
<name>A0A0S6W541_9BACT</name>
<keyword evidence="3" id="KW-1185">Reference proteome</keyword>
<dbReference type="AlphaFoldDB" id="A0A0S6W541"/>
<evidence type="ECO:0000256" key="1">
    <source>
        <dbReference type="SAM" id="Phobius"/>
    </source>
</evidence>
<sequence>MEKQTLRMNERGGSNVGVIIGLIVLVVVGFVCVQLIPIYYDQWTFEDEFNNEKLNLIFVNVNDDAKVKDAVVQKVKTLIGAMKNAKVSDKDIKVTVDPANKKIIVDVRYLRPHKVPFLQNPLMFHMKKENRPI</sequence>
<dbReference type="HOGENOM" id="CLU_1802282_0_0_0"/>
<proteinExistence type="predicted"/>
<evidence type="ECO:0000313" key="3">
    <source>
        <dbReference type="Proteomes" id="UP000030700"/>
    </source>
</evidence>
<keyword evidence="1" id="KW-0812">Transmembrane</keyword>
<keyword evidence="1" id="KW-0472">Membrane</keyword>
<gene>
    <name evidence="2" type="ORF">U14_04926</name>
</gene>
<accession>A0A0S6W541</accession>
<organism evidence="2">
    <name type="scientific">Candidatus Moduliflexus flocculans</name>
    <dbReference type="NCBI Taxonomy" id="1499966"/>
    <lineage>
        <taxon>Bacteria</taxon>
        <taxon>Candidatus Moduliflexota</taxon>
        <taxon>Candidatus Moduliflexia</taxon>
        <taxon>Candidatus Moduliflexales</taxon>
        <taxon>Candidatus Moduliflexaceae</taxon>
    </lineage>
</organism>
<dbReference type="EMBL" id="DF820459">
    <property type="protein sequence ID" value="GAK53659.1"/>
    <property type="molecule type" value="Genomic_DNA"/>
</dbReference>